<dbReference type="InterPro" id="IPR011992">
    <property type="entry name" value="EF-hand-dom_pair"/>
</dbReference>
<evidence type="ECO:0000259" key="4">
    <source>
        <dbReference type="PROSITE" id="PS50222"/>
    </source>
</evidence>
<dbReference type="Pfam" id="PF13405">
    <property type="entry name" value="EF-hand_6"/>
    <property type="match status" value="1"/>
</dbReference>
<sequence>MSTSEESGNKSDSKKDRVKESSEQKSVSNGKTDPSNLPRKSIAEISSGRSSKKRASIKDKNKPPADSDEYLSFAEILKRKLFQQFLTQVQKKSEEHRAKLVSQLSEVFKIFDINRDGIIDESDLKFTFTSLGEMNVSEDKIKKMISESPKPIDFDAFVSLFEDKEMEFDSEMDLIKAFSKWDKKNSGFLDEEELRTDITSYGDRFTEKDTDRALEEAPVCDQNGKPTIDYIEFCSNLCGLQNITKTDVFHERCTRDSRKQ</sequence>
<dbReference type="FunFam" id="1.10.238.10:FF:000003">
    <property type="entry name" value="Calmodulin A"/>
    <property type="match status" value="1"/>
</dbReference>
<dbReference type="Pfam" id="PF13202">
    <property type="entry name" value="EF-hand_5"/>
    <property type="match status" value="1"/>
</dbReference>
<keyword evidence="1" id="KW-0677">Repeat</keyword>
<proteinExistence type="predicted"/>
<dbReference type="Gene3D" id="1.10.238.10">
    <property type="entry name" value="EF-hand"/>
    <property type="match status" value="2"/>
</dbReference>
<dbReference type="PROSITE" id="PS50222">
    <property type="entry name" value="EF_HAND_2"/>
    <property type="match status" value="2"/>
</dbReference>
<name>A0ABD2WQ10_9HYME</name>
<feature type="domain" description="EF-hand" evidence="4">
    <location>
        <begin position="99"/>
        <end position="134"/>
    </location>
</feature>
<feature type="region of interest" description="Disordered" evidence="3">
    <location>
        <begin position="1"/>
        <end position="67"/>
    </location>
</feature>
<dbReference type="Proteomes" id="UP001627154">
    <property type="component" value="Unassembled WGS sequence"/>
</dbReference>
<dbReference type="PANTHER" id="PTHR23049">
    <property type="entry name" value="MYOSIN REGULATORY LIGHT CHAIN 2"/>
    <property type="match status" value="1"/>
</dbReference>
<feature type="compositionally biased region" description="Basic and acidic residues" evidence="3">
    <location>
        <begin position="7"/>
        <end position="23"/>
    </location>
</feature>
<dbReference type="SUPFAM" id="SSF47473">
    <property type="entry name" value="EF-hand"/>
    <property type="match status" value="1"/>
</dbReference>
<dbReference type="InterPro" id="IPR050403">
    <property type="entry name" value="Myosin_RLC"/>
</dbReference>
<dbReference type="EMBL" id="JBJJXI010000087">
    <property type="protein sequence ID" value="KAL3394974.1"/>
    <property type="molecule type" value="Genomic_DNA"/>
</dbReference>
<dbReference type="InterPro" id="IPR018247">
    <property type="entry name" value="EF_Hand_1_Ca_BS"/>
</dbReference>
<evidence type="ECO:0000256" key="2">
    <source>
        <dbReference type="ARBA" id="ARBA00022837"/>
    </source>
</evidence>
<dbReference type="PROSITE" id="PS00018">
    <property type="entry name" value="EF_HAND_1"/>
    <property type="match status" value="1"/>
</dbReference>
<comment type="caution">
    <text evidence="5">The sequence shown here is derived from an EMBL/GenBank/DDBJ whole genome shotgun (WGS) entry which is preliminary data.</text>
</comment>
<dbReference type="InterPro" id="IPR002048">
    <property type="entry name" value="EF_hand_dom"/>
</dbReference>
<evidence type="ECO:0000313" key="6">
    <source>
        <dbReference type="Proteomes" id="UP001627154"/>
    </source>
</evidence>
<accession>A0ABD2WQ10</accession>
<evidence type="ECO:0000256" key="1">
    <source>
        <dbReference type="ARBA" id="ARBA00022737"/>
    </source>
</evidence>
<feature type="domain" description="EF-hand" evidence="4">
    <location>
        <begin position="169"/>
        <end position="204"/>
    </location>
</feature>
<keyword evidence="2" id="KW-0106">Calcium</keyword>
<keyword evidence="6" id="KW-1185">Reference proteome</keyword>
<protein>
    <recommendedName>
        <fullName evidence="4">EF-hand domain-containing protein</fullName>
    </recommendedName>
</protein>
<feature type="compositionally biased region" description="Basic and acidic residues" evidence="3">
    <location>
        <begin position="56"/>
        <end position="65"/>
    </location>
</feature>
<dbReference type="CDD" id="cd00051">
    <property type="entry name" value="EFh"/>
    <property type="match status" value="1"/>
</dbReference>
<dbReference type="AlphaFoldDB" id="A0ABD2WQ10"/>
<organism evidence="5 6">
    <name type="scientific">Trichogramma kaykai</name>
    <dbReference type="NCBI Taxonomy" id="54128"/>
    <lineage>
        <taxon>Eukaryota</taxon>
        <taxon>Metazoa</taxon>
        <taxon>Ecdysozoa</taxon>
        <taxon>Arthropoda</taxon>
        <taxon>Hexapoda</taxon>
        <taxon>Insecta</taxon>
        <taxon>Pterygota</taxon>
        <taxon>Neoptera</taxon>
        <taxon>Endopterygota</taxon>
        <taxon>Hymenoptera</taxon>
        <taxon>Apocrita</taxon>
        <taxon>Proctotrupomorpha</taxon>
        <taxon>Chalcidoidea</taxon>
        <taxon>Trichogrammatidae</taxon>
        <taxon>Trichogramma</taxon>
    </lineage>
</organism>
<dbReference type="SMART" id="SM00054">
    <property type="entry name" value="EFh"/>
    <property type="match status" value="2"/>
</dbReference>
<feature type="compositionally biased region" description="Polar residues" evidence="3">
    <location>
        <begin position="24"/>
        <end position="35"/>
    </location>
</feature>
<reference evidence="5 6" key="1">
    <citation type="journal article" date="2024" name="bioRxiv">
        <title>A reference genome for Trichogramma kaykai: A tiny desert-dwelling parasitoid wasp with competing sex-ratio distorters.</title>
        <authorList>
            <person name="Culotta J."/>
            <person name="Lindsey A.R."/>
        </authorList>
    </citation>
    <scope>NUCLEOTIDE SEQUENCE [LARGE SCALE GENOMIC DNA]</scope>
    <source>
        <strain evidence="5 6">KSX58</strain>
    </source>
</reference>
<evidence type="ECO:0000256" key="3">
    <source>
        <dbReference type="SAM" id="MobiDB-lite"/>
    </source>
</evidence>
<evidence type="ECO:0000313" key="5">
    <source>
        <dbReference type="EMBL" id="KAL3394974.1"/>
    </source>
</evidence>
<gene>
    <name evidence="5" type="ORF">TKK_010955</name>
</gene>